<dbReference type="EMBL" id="JBEXIP010000015">
    <property type="protein sequence ID" value="MET8435018.1"/>
    <property type="molecule type" value="Genomic_DNA"/>
</dbReference>
<reference evidence="1 2" key="1">
    <citation type="submission" date="2024-06" db="EMBL/GenBank/DDBJ databases">
        <title>The Natural Products Discovery Center: Release of the First 8490 Sequenced Strains for Exploring Actinobacteria Biosynthetic Diversity.</title>
        <authorList>
            <person name="Kalkreuter E."/>
            <person name="Kautsar S.A."/>
            <person name="Yang D."/>
            <person name="Bader C.D."/>
            <person name="Teijaro C.N."/>
            <person name="Fluegel L."/>
            <person name="Davis C.M."/>
            <person name="Simpson J.R."/>
            <person name="Lauterbach L."/>
            <person name="Steele A.D."/>
            <person name="Gui C."/>
            <person name="Meng S."/>
            <person name="Li G."/>
            <person name="Viehrig K."/>
            <person name="Ye F."/>
            <person name="Su P."/>
            <person name="Kiefer A.F."/>
            <person name="Nichols A."/>
            <person name="Cepeda A.J."/>
            <person name="Yan W."/>
            <person name="Fan B."/>
            <person name="Jiang Y."/>
            <person name="Adhikari A."/>
            <person name="Zheng C.-J."/>
            <person name="Schuster L."/>
            <person name="Cowan T.M."/>
            <person name="Smanski M.J."/>
            <person name="Chevrette M.G."/>
            <person name="De Carvalho L.P.S."/>
            <person name="Shen B."/>
        </authorList>
    </citation>
    <scope>NUCLEOTIDE SEQUENCE [LARGE SCALE GENOMIC DNA]</scope>
    <source>
        <strain evidence="1 2">NPDC005137</strain>
    </source>
</reference>
<dbReference type="RefSeq" id="WP_356674025.1">
    <property type="nucleotide sequence ID" value="NZ_JBEXEF010000147.1"/>
</dbReference>
<organism evidence="1 2">
    <name type="scientific">Streptomyces sp. 900116325</name>
    <dbReference type="NCBI Taxonomy" id="3154295"/>
    <lineage>
        <taxon>Bacteria</taxon>
        <taxon>Bacillati</taxon>
        <taxon>Actinomycetota</taxon>
        <taxon>Actinomycetes</taxon>
        <taxon>Kitasatosporales</taxon>
        <taxon>Streptomycetaceae</taxon>
        <taxon>Streptomyces</taxon>
    </lineage>
</organism>
<sequence>MSERGEWARPLETGFEQVYVENDWYDGPRSGLASIGGLPHYFESVDGYANPELDTEEFLVWPAGRLTLDMEREQWNIFCSWNARYDAGEVAADTHPGGRGVDARYDELHELLAPQRSAPSDARRLVPEWRTYERPGGRYLPEGPDYLARWRPA</sequence>
<evidence type="ECO:0000313" key="1">
    <source>
        <dbReference type="EMBL" id="MET8435018.1"/>
    </source>
</evidence>
<proteinExistence type="predicted"/>
<gene>
    <name evidence="1" type="ORF">ABZV61_19910</name>
</gene>
<accession>A0ABV2UB10</accession>
<name>A0ABV2UB10_9ACTN</name>
<dbReference type="Proteomes" id="UP001550044">
    <property type="component" value="Unassembled WGS sequence"/>
</dbReference>
<comment type="caution">
    <text evidence="1">The sequence shown here is derived from an EMBL/GenBank/DDBJ whole genome shotgun (WGS) entry which is preliminary data.</text>
</comment>
<keyword evidence="2" id="KW-1185">Reference proteome</keyword>
<protein>
    <submittedName>
        <fullName evidence="1">Uncharacterized protein</fullName>
    </submittedName>
</protein>
<evidence type="ECO:0000313" key="2">
    <source>
        <dbReference type="Proteomes" id="UP001550044"/>
    </source>
</evidence>